<feature type="transmembrane region" description="Helical" evidence="6">
    <location>
        <begin position="31"/>
        <end position="49"/>
    </location>
</feature>
<evidence type="ECO:0000256" key="4">
    <source>
        <dbReference type="ARBA" id="ARBA00023136"/>
    </source>
</evidence>
<dbReference type="Proteomes" id="UP001597214">
    <property type="component" value="Unassembled WGS sequence"/>
</dbReference>
<organism evidence="7 8">
    <name type="scientific">Bacillus salitolerans</name>
    <dbReference type="NCBI Taxonomy" id="1437434"/>
    <lineage>
        <taxon>Bacteria</taxon>
        <taxon>Bacillati</taxon>
        <taxon>Bacillota</taxon>
        <taxon>Bacilli</taxon>
        <taxon>Bacillales</taxon>
        <taxon>Bacillaceae</taxon>
        <taxon>Bacillus</taxon>
    </lineage>
</organism>
<reference evidence="8" key="1">
    <citation type="journal article" date="2019" name="Int. J. Syst. Evol. Microbiol.">
        <title>The Global Catalogue of Microorganisms (GCM) 10K type strain sequencing project: providing services to taxonomists for standard genome sequencing and annotation.</title>
        <authorList>
            <consortium name="The Broad Institute Genomics Platform"/>
            <consortium name="The Broad Institute Genome Sequencing Center for Infectious Disease"/>
            <person name="Wu L."/>
            <person name="Ma J."/>
        </authorList>
    </citation>
    <scope>NUCLEOTIDE SEQUENCE [LARGE SCALE GENOMIC DNA]</scope>
    <source>
        <strain evidence="8">CCUG 49339</strain>
    </source>
</reference>
<dbReference type="EMBL" id="JBHUEM010000054">
    <property type="protein sequence ID" value="MFD1739245.1"/>
    <property type="molecule type" value="Genomic_DNA"/>
</dbReference>
<evidence type="ECO:0000256" key="2">
    <source>
        <dbReference type="ARBA" id="ARBA00022692"/>
    </source>
</evidence>
<feature type="transmembrane region" description="Helical" evidence="6">
    <location>
        <begin position="7"/>
        <end position="25"/>
    </location>
</feature>
<proteinExistence type="inferred from homology"/>
<comment type="caution">
    <text evidence="7">The sequence shown here is derived from an EMBL/GenBank/DDBJ whole genome shotgun (WGS) entry which is preliminary data.</text>
</comment>
<evidence type="ECO:0000313" key="8">
    <source>
        <dbReference type="Proteomes" id="UP001597214"/>
    </source>
</evidence>
<sequence length="133" mass="14428">MKFEVPFTILLSIVGSFTSFMFGGWGSLLSILTLIIILDFITGIIASGIEGKLSSRLGFKGIAQKVIIFALVSVAHAIDVAIGEQHMIRDATIFFYLVNETLSIIENAGRVGLPVPSFLVKAIELLKTKSNKK</sequence>
<name>A0ABW4LVS1_9BACI</name>
<comment type="subcellular location">
    <subcellularLocation>
        <location evidence="1">Membrane</location>
        <topology evidence="1">Multi-pass membrane protein</topology>
    </subcellularLocation>
</comment>
<evidence type="ECO:0000313" key="7">
    <source>
        <dbReference type="EMBL" id="MFD1739245.1"/>
    </source>
</evidence>
<evidence type="ECO:0000256" key="1">
    <source>
        <dbReference type="ARBA" id="ARBA00004141"/>
    </source>
</evidence>
<keyword evidence="8" id="KW-1185">Reference proteome</keyword>
<comment type="similarity">
    <text evidence="5">Belongs to the bacteriophage holin family. Cp-1 holin subfamily.</text>
</comment>
<dbReference type="NCBIfam" id="TIGR01593">
    <property type="entry name" value="holin_tox_secr"/>
    <property type="match status" value="1"/>
</dbReference>
<dbReference type="InterPro" id="IPR006480">
    <property type="entry name" value="Phage_holin_4_1"/>
</dbReference>
<gene>
    <name evidence="7" type="ORF">ACFSCX_22450</name>
</gene>
<dbReference type="Pfam" id="PF05105">
    <property type="entry name" value="Phage_holin_4_1"/>
    <property type="match status" value="1"/>
</dbReference>
<evidence type="ECO:0000256" key="5">
    <source>
        <dbReference type="ARBA" id="ARBA00023600"/>
    </source>
</evidence>
<keyword evidence="4 6" id="KW-0472">Membrane</keyword>
<keyword evidence="2 6" id="KW-0812">Transmembrane</keyword>
<accession>A0ABW4LVS1</accession>
<protein>
    <submittedName>
        <fullName evidence="7">Holin family protein</fullName>
    </submittedName>
</protein>
<keyword evidence="3 6" id="KW-1133">Transmembrane helix</keyword>
<evidence type="ECO:0000256" key="3">
    <source>
        <dbReference type="ARBA" id="ARBA00022989"/>
    </source>
</evidence>
<dbReference type="RefSeq" id="WP_377930476.1">
    <property type="nucleotide sequence ID" value="NZ_JBHUEM010000054.1"/>
</dbReference>
<evidence type="ECO:0000256" key="6">
    <source>
        <dbReference type="SAM" id="Phobius"/>
    </source>
</evidence>